<comment type="caution">
    <text evidence="3">The sequence shown here is derived from an EMBL/GenBank/DDBJ whole genome shotgun (WGS) entry which is preliminary data.</text>
</comment>
<dbReference type="PANTHER" id="PTHR15077:SF9">
    <property type="entry name" value="C-TERMINAL OF ROC (COR) DOMAIN-CONTAINING PROTEIN"/>
    <property type="match status" value="1"/>
</dbReference>
<dbReference type="GO" id="GO:0007165">
    <property type="term" value="P:signal transduction"/>
    <property type="evidence" value="ECO:0007669"/>
    <property type="project" value="InterPro"/>
</dbReference>
<dbReference type="Pfam" id="PF00041">
    <property type="entry name" value="fn3"/>
    <property type="match status" value="1"/>
</dbReference>
<dbReference type="CDD" id="cd01670">
    <property type="entry name" value="Death"/>
    <property type="match status" value="1"/>
</dbReference>
<dbReference type="CDD" id="cd00063">
    <property type="entry name" value="FN3"/>
    <property type="match status" value="2"/>
</dbReference>
<dbReference type="SUPFAM" id="SSF49265">
    <property type="entry name" value="Fibronectin type III"/>
    <property type="match status" value="1"/>
</dbReference>
<dbReference type="InterPro" id="IPR000488">
    <property type="entry name" value="Death_dom"/>
</dbReference>
<dbReference type="InterPro" id="IPR016729">
    <property type="entry name" value="FADD"/>
</dbReference>
<organism evidence="3 4">
    <name type="scientific">Branchiostoma lanceolatum</name>
    <name type="common">Common lancelet</name>
    <name type="synonym">Amphioxus lanceolatum</name>
    <dbReference type="NCBI Taxonomy" id="7740"/>
    <lineage>
        <taxon>Eukaryota</taxon>
        <taxon>Metazoa</taxon>
        <taxon>Chordata</taxon>
        <taxon>Cephalochordata</taxon>
        <taxon>Leptocardii</taxon>
        <taxon>Amphioxiformes</taxon>
        <taxon>Branchiostomatidae</taxon>
        <taxon>Branchiostoma</taxon>
    </lineage>
</organism>
<feature type="domain" description="Fibronectin type-III" evidence="2">
    <location>
        <begin position="107"/>
        <end position="205"/>
    </location>
</feature>
<dbReference type="PANTHER" id="PTHR15077">
    <property type="entry name" value="FAS-ASSOCIATING DEATH DOMAIN-CONTAINING PROTEIN FADD"/>
    <property type="match status" value="1"/>
</dbReference>
<dbReference type="InterPro" id="IPR003961">
    <property type="entry name" value="FN3_dom"/>
</dbReference>
<dbReference type="InterPro" id="IPR013783">
    <property type="entry name" value="Ig-like_fold"/>
</dbReference>
<keyword evidence="4" id="KW-1185">Reference proteome</keyword>
<dbReference type="EMBL" id="CAKMNS010000069">
    <property type="protein sequence ID" value="CAH1276343.1"/>
    <property type="molecule type" value="Genomic_DNA"/>
</dbReference>
<evidence type="ECO:0000259" key="2">
    <source>
        <dbReference type="PROSITE" id="PS50853"/>
    </source>
</evidence>
<sequence>MDGVGDKGPGNVSIYFYSIKEEVSSYWKDLAYHLGFKQADINNIANRNKDDKSCCMDLLEEWLKRKGKRATIDALMDALTNAGLQNIVDGLKNKDDEDDKFPESIKAPDGLKALETTNDSVKIGWTKARSCKIDGYRLEQSIAYAEKWTTVHKRKVLSAMITEFTVVNLTPYEEYHFCVTSALDKTGKLVFSERSKPLKVLTRKQYQPYPPRKIKLEDHTHASLLLTWKEPEPVDDVKPACYEYVVEMCLHSKDRTMNTWTEYCRTAERQCTINVRDNGVYRFRVSANNTEKKITSLPEEIGDPDVPIHIETQSESLLQFLKAHWPFSATTQPRSQETGSIIFNISYHDLDGLRELWMNYKLGKVKKFFENLFARQARLASVKTDTELTIKIDKEHFYTCRRHLLLTRPTSTQLGLSEDYPVYCKPISHKTTCSQLDFLDPAVPTDQLDLAVAREDQYSKDISKLSAAVRTGREKSQRLEVQLHTVKAQLETERQETKALRVGVTKLTEEKEKAQKVILEQKI</sequence>
<dbReference type="Pfam" id="PF00531">
    <property type="entry name" value="Death"/>
    <property type="match status" value="1"/>
</dbReference>
<dbReference type="AlphaFoldDB" id="A0A8S4MLZ8"/>
<dbReference type="InterPro" id="IPR036116">
    <property type="entry name" value="FN3_sf"/>
</dbReference>
<dbReference type="PROSITE" id="PS50017">
    <property type="entry name" value="DEATH_DOMAIN"/>
    <property type="match status" value="1"/>
</dbReference>
<dbReference type="InterPro" id="IPR011029">
    <property type="entry name" value="DEATH-like_dom_sf"/>
</dbReference>
<dbReference type="Proteomes" id="UP000838412">
    <property type="component" value="Unassembled WGS sequence"/>
</dbReference>
<evidence type="ECO:0000313" key="4">
    <source>
        <dbReference type="Proteomes" id="UP000838412"/>
    </source>
</evidence>
<evidence type="ECO:0000313" key="3">
    <source>
        <dbReference type="EMBL" id="CAH1276343.1"/>
    </source>
</evidence>
<name>A0A8S4MLZ8_BRALA</name>
<gene>
    <name evidence="3" type="primary">Hypp9391</name>
    <name evidence="3" type="ORF">BLAG_LOCUS25788</name>
</gene>
<dbReference type="Gene3D" id="2.60.40.10">
    <property type="entry name" value="Immunoglobulins"/>
    <property type="match status" value="2"/>
</dbReference>
<reference evidence="3" key="1">
    <citation type="submission" date="2022-01" db="EMBL/GenBank/DDBJ databases">
        <authorList>
            <person name="Braso-Vives M."/>
        </authorList>
    </citation>
    <scope>NUCLEOTIDE SEQUENCE</scope>
</reference>
<dbReference type="SUPFAM" id="SSF47986">
    <property type="entry name" value="DEATH domain"/>
    <property type="match status" value="1"/>
</dbReference>
<dbReference type="SMART" id="SM00060">
    <property type="entry name" value="FN3"/>
    <property type="match status" value="2"/>
</dbReference>
<feature type="domain" description="Fibronectin type-III" evidence="2">
    <location>
        <begin position="210"/>
        <end position="315"/>
    </location>
</feature>
<dbReference type="Gene3D" id="1.10.533.10">
    <property type="entry name" value="Death Domain, Fas"/>
    <property type="match status" value="1"/>
</dbReference>
<evidence type="ECO:0000259" key="1">
    <source>
        <dbReference type="PROSITE" id="PS50017"/>
    </source>
</evidence>
<dbReference type="OrthoDB" id="6234674at2759"/>
<dbReference type="SMART" id="SM00005">
    <property type="entry name" value="DEATH"/>
    <property type="match status" value="1"/>
</dbReference>
<protein>
    <submittedName>
        <fullName evidence="3">Hypp9391 protein</fullName>
    </submittedName>
</protein>
<feature type="domain" description="Death" evidence="1">
    <location>
        <begin position="27"/>
        <end position="95"/>
    </location>
</feature>
<dbReference type="PROSITE" id="PS50853">
    <property type="entry name" value="FN3"/>
    <property type="match status" value="2"/>
</dbReference>
<accession>A0A8S4MLZ8</accession>
<proteinExistence type="predicted"/>